<dbReference type="OrthoDB" id="7340239at2"/>
<gene>
    <name evidence="3" type="ORF">EPK99_09905</name>
</gene>
<evidence type="ECO:0000256" key="1">
    <source>
        <dbReference type="SAM" id="SignalP"/>
    </source>
</evidence>
<sequence>MLKSLLLPLLCGCVLLQDAPVDAQEPKVDCETTEIQVEMTFCSEQQYNVADKRLNSQYQAARKVMKAWDADAMEGSDSADAAFVKAQRAWVAYRDAQCESYGFQGHGGSIEPQLIYDCQRDLTEKRTAEIKELAEAMGN</sequence>
<reference evidence="3 4" key="1">
    <citation type="submission" date="2019-01" db="EMBL/GenBank/DDBJ databases">
        <title>The draft genome of Rhizobium sp. 24NR.</title>
        <authorList>
            <person name="Liu L."/>
            <person name="Liang L."/>
            <person name="Shi S."/>
            <person name="Xu L."/>
            <person name="Wang X."/>
            <person name="Li L."/>
            <person name="Zhang X."/>
        </authorList>
    </citation>
    <scope>NUCLEOTIDE SEQUENCE [LARGE SCALE GENOMIC DNA]</scope>
    <source>
        <strain evidence="3 4">24NR</strain>
    </source>
</reference>
<dbReference type="PANTHER" id="PTHR39176">
    <property type="entry name" value="PERIPLASMIC PROTEIN-RELATED"/>
    <property type="match status" value="1"/>
</dbReference>
<dbReference type="RefSeq" id="WP_128442857.1">
    <property type="nucleotide sequence ID" value="NZ_SBIP01000002.1"/>
</dbReference>
<protein>
    <submittedName>
        <fullName evidence="3">DUF1311 domain-containing protein</fullName>
    </submittedName>
</protein>
<keyword evidence="4" id="KW-1185">Reference proteome</keyword>
<evidence type="ECO:0000259" key="2">
    <source>
        <dbReference type="Pfam" id="PF07007"/>
    </source>
</evidence>
<organism evidence="3 4">
    <name type="scientific">Neorhizobium lilium</name>
    <dbReference type="NCBI Taxonomy" id="2503024"/>
    <lineage>
        <taxon>Bacteria</taxon>
        <taxon>Pseudomonadati</taxon>
        <taxon>Pseudomonadota</taxon>
        <taxon>Alphaproteobacteria</taxon>
        <taxon>Hyphomicrobiales</taxon>
        <taxon>Rhizobiaceae</taxon>
        <taxon>Rhizobium/Agrobacterium group</taxon>
        <taxon>Neorhizobium</taxon>
    </lineage>
</organism>
<dbReference type="Proteomes" id="UP000287687">
    <property type="component" value="Unassembled WGS sequence"/>
</dbReference>
<evidence type="ECO:0000313" key="4">
    <source>
        <dbReference type="Proteomes" id="UP000287687"/>
    </source>
</evidence>
<dbReference type="EMBL" id="SBIP01000002">
    <property type="protein sequence ID" value="RWX78881.1"/>
    <property type="molecule type" value="Genomic_DNA"/>
</dbReference>
<feature type="domain" description="Lysozyme inhibitor LprI-like N-terminal" evidence="2">
    <location>
        <begin position="32"/>
        <end position="129"/>
    </location>
</feature>
<dbReference type="InterPro" id="IPR009739">
    <property type="entry name" value="LprI-like_N"/>
</dbReference>
<dbReference type="AlphaFoldDB" id="A0A3S4UQQ6"/>
<dbReference type="Pfam" id="PF07007">
    <property type="entry name" value="LprI"/>
    <property type="match status" value="1"/>
</dbReference>
<feature type="signal peptide" evidence="1">
    <location>
        <begin position="1"/>
        <end position="23"/>
    </location>
</feature>
<dbReference type="Gene3D" id="1.20.1270.180">
    <property type="match status" value="1"/>
</dbReference>
<evidence type="ECO:0000313" key="3">
    <source>
        <dbReference type="EMBL" id="RWX78881.1"/>
    </source>
</evidence>
<keyword evidence="1" id="KW-0732">Signal</keyword>
<proteinExistence type="predicted"/>
<accession>A0A3S4UQQ6</accession>
<dbReference type="PANTHER" id="PTHR39176:SF1">
    <property type="entry name" value="PERIPLASMIC PROTEIN"/>
    <property type="match status" value="1"/>
</dbReference>
<comment type="caution">
    <text evidence="3">The sequence shown here is derived from an EMBL/GenBank/DDBJ whole genome shotgun (WGS) entry which is preliminary data.</text>
</comment>
<feature type="chain" id="PRO_5018534798" evidence="1">
    <location>
        <begin position="24"/>
        <end position="139"/>
    </location>
</feature>
<name>A0A3S4UQQ6_9HYPH</name>